<protein>
    <recommendedName>
        <fullName evidence="4 13">ATP phosphoribosyltransferase</fullName>
        <ecNumber evidence="4 13">2.4.2.17</ecNumber>
    </recommendedName>
</protein>
<dbReference type="UniPathway" id="UPA00031">
    <property type="reaction ID" value="UER00006"/>
</dbReference>
<reference evidence="16" key="1">
    <citation type="submission" date="2012-11" db="EMBL/GenBank/DDBJ databases">
        <authorList>
            <person name="Lucero-Rivera Y.E."/>
            <person name="Tovar-Ramirez D."/>
        </authorList>
    </citation>
    <scope>NUCLEOTIDE SEQUENCE [LARGE SCALE GENOMIC DNA]</scope>
    <source>
        <strain evidence="16">Araruama</strain>
    </source>
</reference>
<comment type="pathway">
    <text evidence="3">Amino-acid biosynthesis; L-histidine biosynthesis; L-histidine from 5-phospho-alpha-D-ribose 1-diphosphate: step 1/9.</text>
</comment>
<comment type="function">
    <text evidence="12">Catalyzes the condensation of ATP and 5-phosphoribose 1-diphosphate to form N'-(5'-phosphoribosyl)-ATP (PR-ATP). Has a crucial role in the pathway because the rate of histidine biosynthesis seems to be controlled primarily by regulation of HisG enzymatic activity.</text>
</comment>
<keyword evidence="5" id="KW-0963">Cytoplasm</keyword>
<evidence type="ECO:0000256" key="9">
    <source>
        <dbReference type="ARBA" id="ARBA00022741"/>
    </source>
</evidence>
<dbReference type="Gene3D" id="3.40.190.10">
    <property type="entry name" value="Periplasmic binding protein-like II"/>
    <property type="match status" value="2"/>
</dbReference>
<organism evidence="15 16">
    <name type="scientific">Candidatus Magnetoglobus multicellularis str. Araruama</name>
    <dbReference type="NCBI Taxonomy" id="890399"/>
    <lineage>
        <taxon>Bacteria</taxon>
        <taxon>Pseudomonadati</taxon>
        <taxon>Thermodesulfobacteriota</taxon>
        <taxon>Desulfobacteria</taxon>
        <taxon>Desulfobacterales</taxon>
        <taxon>Desulfobacteraceae</taxon>
        <taxon>Candidatus Magnetoglobus</taxon>
    </lineage>
</organism>
<evidence type="ECO:0000256" key="4">
    <source>
        <dbReference type="ARBA" id="ARBA00011946"/>
    </source>
</evidence>
<comment type="subcellular location">
    <subcellularLocation>
        <location evidence="2">Cytoplasm</location>
    </subcellularLocation>
</comment>
<evidence type="ECO:0000256" key="11">
    <source>
        <dbReference type="ARBA" id="ARBA00023102"/>
    </source>
</evidence>
<evidence type="ECO:0000256" key="5">
    <source>
        <dbReference type="ARBA" id="ARBA00022490"/>
    </source>
</evidence>
<dbReference type="SUPFAM" id="SSF53850">
    <property type="entry name" value="Periplasmic binding protein-like II"/>
    <property type="match status" value="1"/>
</dbReference>
<keyword evidence="11" id="KW-0368">Histidine biosynthesis</keyword>
<sequence>MAGILDKLNLALPDGHQMNHLVPFLEKSGISFPGYEKSQLERRPKLICKSDQALSLIPRPEKVTTKVIRPQDMPSHVANANFDLAVTGTDWCNEHRLRFPGSPVVERLKLGFAKVRIVAAAHKDMGNTLNQFIHNFREKNGNRPIRLASEYVYIADNYALLNQLYPYRVIMTYGATESLIPEDADLIIENTETGNTLKKTTWILWKRLWNQKDA</sequence>
<proteinExistence type="predicted"/>
<keyword evidence="6" id="KW-0028">Amino-acid biosynthesis</keyword>
<evidence type="ECO:0000256" key="1">
    <source>
        <dbReference type="ARBA" id="ARBA00000915"/>
    </source>
</evidence>
<keyword evidence="8 15" id="KW-0808">Transferase</keyword>
<evidence type="ECO:0000256" key="13">
    <source>
        <dbReference type="NCBIfam" id="TIGR00070"/>
    </source>
</evidence>
<feature type="domain" description="ATP phosphoribosyltransferase catalytic" evidence="14">
    <location>
        <begin position="69"/>
        <end position="200"/>
    </location>
</feature>
<comment type="catalytic activity">
    <reaction evidence="1">
        <text>1-(5-phospho-beta-D-ribosyl)-ATP + diphosphate = 5-phospho-alpha-D-ribose 1-diphosphate + ATP</text>
        <dbReference type="Rhea" id="RHEA:18473"/>
        <dbReference type="ChEBI" id="CHEBI:30616"/>
        <dbReference type="ChEBI" id="CHEBI:33019"/>
        <dbReference type="ChEBI" id="CHEBI:58017"/>
        <dbReference type="ChEBI" id="CHEBI:73183"/>
        <dbReference type="EC" id="2.4.2.17"/>
    </reaction>
</comment>
<comment type="caution">
    <text evidence="15">The sequence shown here is derived from an EMBL/GenBank/DDBJ whole genome shotgun (WGS) entry which is preliminary data.</text>
</comment>
<dbReference type="InterPro" id="IPR013820">
    <property type="entry name" value="ATP_PRibTrfase_cat"/>
</dbReference>
<dbReference type="GO" id="GO:0003879">
    <property type="term" value="F:ATP phosphoribosyltransferase activity"/>
    <property type="evidence" value="ECO:0007669"/>
    <property type="project" value="UniProtKB-UniRule"/>
</dbReference>
<dbReference type="PANTHER" id="PTHR21403">
    <property type="entry name" value="ATP PHOSPHORIBOSYLTRANSFERASE ATP-PRTASE"/>
    <property type="match status" value="1"/>
</dbReference>
<evidence type="ECO:0000256" key="12">
    <source>
        <dbReference type="ARBA" id="ARBA00024861"/>
    </source>
</evidence>
<evidence type="ECO:0000256" key="3">
    <source>
        <dbReference type="ARBA" id="ARBA00004667"/>
    </source>
</evidence>
<evidence type="ECO:0000313" key="15">
    <source>
        <dbReference type="EMBL" id="ETR74537.1"/>
    </source>
</evidence>
<keyword evidence="7 15" id="KW-0328">Glycosyltransferase</keyword>
<dbReference type="GO" id="GO:0005737">
    <property type="term" value="C:cytoplasm"/>
    <property type="evidence" value="ECO:0007669"/>
    <property type="project" value="UniProtKB-SubCell"/>
</dbReference>
<gene>
    <name evidence="15" type="ORF">OMM_00122</name>
</gene>
<dbReference type="InterPro" id="IPR001348">
    <property type="entry name" value="ATP_PRibTrfase_HisG"/>
</dbReference>
<evidence type="ECO:0000259" key="14">
    <source>
        <dbReference type="Pfam" id="PF01634"/>
    </source>
</evidence>
<keyword evidence="10" id="KW-0067">ATP-binding</keyword>
<dbReference type="EMBL" id="ATBP01000004">
    <property type="protein sequence ID" value="ETR74537.1"/>
    <property type="molecule type" value="Genomic_DNA"/>
</dbReference>
<name>A0A1V1PI36_9BACT</name>
<accession>A0A1V1PI36</accession>
<evidence type="ECO:0000256" key="2">
    <source>
        <dbReference type="ARBA" id="ARBA00004496"/>
    </source>
</evidence>
<dbReference type="NCBIfam" id="TIGR00070">
    <property type="entry name" value="hisG"/>
    <property type="match status" value="1"/>
</dbReference>
<evidence type="ECO:0000256" key="10">
    <source>
        <dbReference type="ARBA" id="ARBA00022840"/>
    </source>
</evidence>
<dbReference type="EC" id="2.4.2.17" evidence="4 13"/>
<keyword evidence="9" id="KW-0547">Nucleotide-binding</keyword>
<dbReference type="PANTHER" id="PTHR21403:SF10">
    <property type="entry name" value="ATP PHOSPHORIBOSYLTRANSFERASE"/>
    <property type="match status" value="1"/>
</dbReference>
<evidence type="ECO:0000256" key="8">
    <source>
        <dbReference type="ARBA" id="ARBA00022679"/>
    </source>
</evidence>
<dbReference type="Pfam" id="PF01634">
    <property type="entry name" value="HisG"/>
    <property type="match status" value="1"/>
</dbReference>
<dbReference type="GO" id="GO:0005524">
    <property type="term" value="F:ATP binding"/>
    <property type="evidence" value="ECO:0007669"/>
    <property type="project" value="UniProtKB-KW"/>
</dbReference>
<dbReference type="GO" id="GO:0000105">
    <property type="term" value="P:L-histidine biosynthetic process"/>
    <property type="evidence" value="ECO:0007669"/>
    <property type="project" value="UniProtKB-UniRule"/>
</dbReference>
<evidence type="ECO:0000256" key="7">
    <source>
        <dbReference type="ARBA" id="ARBA00022676"/>
    </source>
</evidence>
<evidence type="ECO:0000256" key="6">
    <source>
        <dbReference type="ARBA" id="ARBA00022605"/>
    </source>
</evidence>
<dbReference type="Proteomes" id="UP000189670">
    <property type="component" value="Unassembled WGS sequence"/>
</dbReference>
<dbReference type="AlphaFoldDB" id="A0A1V1PI36"/>
<evidence type="ECO:0000313" key="16">
    <source>
        <dbReference type="Proteomes" id="UP000189670"/>
    </source>
</evidence>